<proteinExistence type="predicted"/>
<protein>
    <submittedName>
        <fullName evidence="1">Uncharacterized protein</fullName>
    </submittedName>
</protein>
<dbReference type="EMBL" id="BAABFN010000004">
    <property type="protein sequence ID" value="GAA4311442.1"/>
    <property type="molecule type" value="Genomic_DNA"/>
</dbReference>
<accession>A0ABP8FUT1</accession>
<evidence type="ECO:0000313" key="1">
    <source>
        <dbReference type="EMBL" id="GAA4311442.1"/>
    </source>
</evidence>
<organism evidence="1 2">
    <name type="scientific">Compostibacter hankyongensis</name>
    <dbReference type="NCBI Taxonomy" id="1007089"/>
    <lineage>
        <taxon>Bacteria</taxon>
        <taxon>Pseudomonadati</taxon>
        <taxon>Bacteroidota</taxon>
        <taxon>Chitinophagia</taxon>
        <taxon>Chitinophagales</taxon>
        <taxon>Chitinophagaceae</taxon>
        <taxon>Compostibacter</taxon>
    </lineage>
</organism>
<gene>
    <name evidence="1" type="ORF">GCM10023143_20560</name>
</gene>
<reference evidence="2" key="1">
    <citation type="journal article" date="2019" name="Int. J. Syst. Evol. Microbiol.">
        <title>The Global Catalogue of Microorganisms (GCM) 10K type strain sequencing project: providing services to taxonomists for standard genome sequencing and annotation.</title>
        <authorList>
            <consortium name="The Broad Institute Genomics Platform"/>
            <consortium name="The Broad Institute Genome Sequencing Center for Infectious Disease"/>
            <person name="Wu L."/>
            <person name="Ma J."/>
        </authorList>
    </citation>
    <scope>NUCLEOTIDE SEQUENCE [LARGE SCALE GENOMIC DNA]</scope>
    <source>
        <strain evidence="2">JCM 17664</strain>
    </source>
</reference>
<dbReference type="Proteomes" id="UP001501207">
    <property type="component" value="Unassembled WGS sequence"/>
</dbReference>
<keyword evidence="2" id="KW-1185">Reference proteome</keyword>
<sequence>MKEKIFKWGLHILPCVVGLLAGWQHISLQYPREAPVSIADKGAAPQSDLRYVAAYPPLNADTLSPAETPKVVFPLLNTTSSFLFSPALLRDRVLIR</sequence>
<dbReference type="RefSeq" id="WP_344978898.1">
    <property type="nucleotide sequence ID" value="NZ_BAABFN010000004.1"/>
</dbReference>
<evidence type="ECO:0000313" key="2">
    <source>
        <dbReference type="Proteomes" id="UP001501207"/>
    </source>
</evidence>
<comment type="caution">
    <text evidence="1">The sequence shown here is derived from an EMBL/GenBank/DDBJ whole genome shotgun (WGS) entry which is preliminary data.</text>
</comment>
<name>A0ABP8FUT1_9BACT</name>